<dbReference type="EMBL" id="PUHY01000012">
    <property type="protein sequence ID" value="PQO32540.1"/>
    <property type="molecule type" value="Genomic_DNA"/>
</dbReference>
<keyword evidence="2" id="KW-0472">Membrane</keyword>
<dbReference type="RefSeq" id="WP_105331551.1">
    <property type="nucleotide sequence ID" value="NZ_PUHY01000012.1"/>
</dbReference>
<name>A0A2S8FKI5_9BACT</name>
<keyword evidence="2" id="KW-0812">Transmembrane</keyword>
<evidence type="ECO:0000313" key="4">
    <source>
        <dbReference type="Proteomes" id="UP000238322"/>
    </source>
</evidence>
<feature type="coiled-coil region" evidence="1">
    <location>
        <begin position="46"/>
        <end position="80"/>
    </location>
</feature>
<gene>
    <name evidence="3" type="ORF">C5Y83_20210</name>
</gene>
<feature type="transmembrane region" description="Helical" evidence="2">
    <location>
        <begin position="16"/>
        <end position="39"/>
    </location>
</feature>
<dbReference type="OrthoDB" id="290623at2"/>
<reference evidence="3 4" key="1">
    <citation type="submission" date="2018-02" db="EMBL/GenBank/DDBJ databases">
        <title>Comparative genomes isolates from brazilian mangrove.</title>
        <authorList>
            <person name="Araujo J.E."/>
            <person name="Taketani R.G."/>
            <person name="Silva M.C.P."/>
            <person name="Loureco M.V."/>
            <person name="Andreote F.D."/>
        </authorList>
    </citation>
    <scope>NUCLEOTIDE SEQUENCE [LARGE SCALE GENOMIC DNA]</scope>
    <source>
        <strain evidence="3 4">Hex-1 MGV</strain>
    </source>
</reference>
<sequence length="206" mass="23618">MNETSEPQPNLLRGQFPLWVLLFVVPTVIAISCALYLTFDAQAKEHARLLEEAAVAKQALAAAENRRDRLNRLNASLDIKQAQWRSPESIVLMVKARLPRMPGAPPDYWEPLYLVHPSMHFYIQATDDDLKQLVARLIEVYPDLQPEAKFRALDCLAKLPNYFLPHRVELVRPEIQEFAERLGDSLDARLRNKATQLSAQYSRAEM</sequence>
<proteinExistence type="predicted"/>
<keyword evidence="1" id="KW-0175">Coiled coil</keyword>
<accession>A0A2S8FKI5</accession>
<evidence type="ECO:0000313" key="3">
    <source>
        <dbReference type="EMBL" id="PQO32540.1"/>
    </source>
</evidence>
<evidence type="ECO:0000256" key="1">
    <source>
        <dbReference type="SAM" id="Coils"/>
    </source>
</evidence>
<dbReference type="Proteomes" id="UP000238322">
    <property type="component" value="Unassembled WGS sequence"/>
</dbReference>
<keyword evidence="2" id="KW-1133">Transmembrane helix</keyword>
<protein>
    <submittedName>
        <fullName evidence="3">Uncharacterized protein</fullName>
    </submittedName>
</protein>
<evidence type="ECO:0000256" key="2">
    <source>
        <dbReference type="SAM" id="Phobius"/>
    </source>
</evidence>
<dbReference type="AlphaFoldDB" id="A0A2S8FKI5"/>
<organism evidence="3 4">
    <name type="scientific">Blastopirellula marina</name>
    <dbReference type="NCBI Taxonomy" id="124"/>
    <lineage>
        <taxon>Bacteria</taxon>
        <taxon>Pseudomonadati</taxon>
        <taxon>Planctomycetota</taxon>
        <taxon>Planctomycetia</taxon>
        <taxon>Pirellulales</taxon>
        <taxon>Pirellulaceae</taxon>
        <taxon>Blastopirellula</taxon>
    </lineage>
</organism>
<comment type="caution">
    <text evidence="3">The sequence shown here is derived from an EMBL/GenBank/DDBJ whole genome shotgun (WGS) entry which is preliminary data.</text>
</comment>